<dbReference type="EMBL" id="LJAM02000111">
    <property type="protein sequence ID" value="RAP71692.1"/>
    <property type="molecule type" value="Genomic_DNA"/>
</dbReference>
<name>A0A2T6MNF4_9GAMM</name>
<gene>
    <name evidence="2" type="ORF">ACZ87_01471</name>
    <name evidence="1" type="ORF">ACZ87_01492</name>
</gene>
<comment type="caution">
    <text evidence="1">The sequence shown here is derived from an EMBL/GenBank/DDBJ whole genome shotgun (WGS) entry which is preliminary data.</text>
</comment>
<organism evidence="1 3">
    <name type="scientific">Candidatus Erwinia dacicola</name>
    <dbReference type="NCBI Taxonomy" id="252393"/>
    <lineage>
        <taxon>Bacteria</taxon>
        <taxon>Pseudomonadati</taxon>
        <taxon>Pseudomonadota</taxon>
        <taxon>Gammaproteobacteria</taxon>
        <taxon>Enterobacterales</taxon>
        <taxon>Erwiniaceae</taxon>
        <taxon>Erwinia</taxon>
    </lineage>
</organism>
<dbReference type="EMBL" id="LJAM02000110">
    <property type="protein sequence ID" value="RAP71697.1"/>
    <property type="molecule type" value="Genomic_DNA"/>
</dbReference>
<keyword evidence="3" id="KW-1185">Reference proteome</keyword>
<dbReference type="AlphaFoldDB" id="A0A2T6MNF4"/>
<evidence type="ECO:0000313" key="3">
    <source>
        <dbReference type="Proteomes" id="UP000244334"/>
    </source>
</evidence>
<evidence type="ECO:0000313" key="2">
    <source>
        <dbReference type="EMBL" id="RAP71697.1"/>
    </source>
</evidence>
<accession>A0A2T6MNF4</accession>
<reference evidence="1 3" key="1">
    <citation type="submission" date="2018-04" db="EMBL/GenBank/DDBJ databases">
        <title>Genomes of the Obligate Erwinia dacicola and Facultative Enterobacter sp. OLF Endosymbionts of the Olive Fruit fly, Bactrocera oleae.</title>
        <authorList>
            <person name="Estes A.M."/>
            <person name="Hearn D.J."/>
            <person name="Agarwal S."/>
            <person name="Pierson E.A."/>
            <person name="Dunning-Hotopp J.C."/>
        </authorList>
    </citation>
    <scope>NUCLEOTIDE SEQUENCE [LARGE SCALE GENOMIC DNA]</scope>
    <source>
        <strain evidence="1 3">Oroville</strain>
    </source>
</reference>
<sequence length="38" mass="4473">MRFMPSLSISVSMKIGGALTSYADDDLRERIRRRYHGW</sequence>
<dbReference type="Proteomes" id="UP000244334">
    <property type="component" value="Unassembled WGS sequence"/>
</dbReference>
<protein>
    <submittedName>
        <fullName evidence="1">Uncharacterized protein</fullName>
    </submittedName>
</protein>
<proteinExistence type="predicted"/>
<evidence type="ECO:0000313" key="1">
    <source>
        <dbReference type="EMBL" id="RAP71692.1"/>
    </source>
</evidence>